<comment type="caution">
    <text evidence="9">The sequence shown here is derived from an EMBL/GenBank/DDBJ whole genome shotgun (WGS) entry which is preliminary data.</text>
</comment>
<dbReference type="EMBL" id="JNVN01001880">
    <property type="protein sequence ID" value="KHJ32687.1"/>
    <property type="molecule type" value="Genomic_DNA"/>
</dbReference>
<dbReference type="HOGENOM" id="CLU_049057_0_1_1"/>
<organism evidence="9 10">
    <name type="scientific">Uncinula necator</name>
    <name type="common">Grape powdery mildew</name>
    <dbReference type="NCBI Taxonomy" id="52586"/>
    <lineage>
        <taxon>Eukaryota</taxon>
        <taxon>Fungi</taxon>
        <taxon>Dikarya</taxon>
        <taxon>Ascomycota</taxon>
        <taxon>Pezizomycotina</taxon>
        <taxon>Leotiomycetes</taxon>
        <taxon>Erysiphales</taxon>
        <taxon>Erysiphaceae</taxon>
        <taxon>Erysiphe</taxon>
    </lineage>
</organism>
<evidence type="ECO:0000256" key="5">
    <source>
        <dbReference type="ARBA" id="ARBA00023274"/>
    </source>
</evidence>
<evidence type="ECO:0000256" key="7">
    <source>
        <dbReference type="ARBA" id="ARBA00039306"/>
    </source>
</evidence>
<evidence type="ECO:0000313" key="9">
    <source>
        <dbReference type="EMBL" id="KHJ32687.1"/>
    </source>
</evidence>
<keyword evidence="10" id="KW-1185">Reference proteome</keyword>
<evidence type="ECO:0000256" key="2">
    <source>
        <dbReference type="ARBA" id="ARBA00007151"/>
    </source>
</evidence>
<dbReference type="STRING" id="52586.A0A0B1P1Z5"/>
<dbReference type="GO" id="GO:0006412">
    <property type="term" value="P:translation"/>
    <property type="evidence" value="ECO:0007669"/>
    <property type="project" value="InterPro"/>
</dbReference>
<comment type="function">
    <text evidence="6">Component of the mitochondrial ribosome (mitoribosome), a dedicated translation machinery responsible for the synthesis of mitochondrial genome-encoded proteins, including at least some of the essential transmembrane subunits of the mitochondrial respiratory chain. The mitoribosomes are attached to the mitochondrial inner membrane and translation products are cotranslationally integrated into the membrane.</text>
</comment>
<dbReference type="Pfam" id="PF00177">
    <property type="entry name" value="Ribosomal_S7"/>
    <property type="match status" value="1"/>
</dbReference>
<dbReference type="InterPro" id="IPR023798">
    <property type="entry name" value="Ribosomal_uS7_dom"/>
</dbReference>
<sequence>MLLFSKSFKVNSSSSFKLWSTSRIYQFNGPAIYSRRSLFGSRSSQKSNQSLGHASEEALEYGKIFGETKPDLSRGTPVQDLIKKDFEGKKFAPKIIKDDLEKRSAIQRDTQKGIKPVNNDKILNASLANILAIEKLENISNGNDNGESADLKLHDPLVEGHKFGLPELPIPPDANFKYREVDIVSQVTNLLMKDGKKGAAQRNMSFILNVLRTAPPPKFNPARPLIPGHPPAHHLPLDPIGYLTLAIDSVAPLLRIRSERGAAGGGAALSIPVPLRKKQRRRHAVMWILDAVSKRTNRGSGRGSFAQRFADEVINIVEGKSSAWEKRLMVHKAGTTARNNINFRRRR</sequence>
<accession>A0A0B1P1Z5</accession>
<dbReference type="Proteomes" id="UP000030854">
    <property type="component" value="Unassembled WGS sequence"/>
</dbReference>
<dbReference type="InterPro" id="IPR036823">
    <property type="entry name" value="Ribosomal_uS7_dom_sf"/>
</dbReference>
<protein>
    <recommendedName>
        <fullName evidence="7">Small ribosomal subunit protein uS7m</fullName>
    </recommendedName>
</protein>
<reference evidence="9 10" key="1">
    <citation type="journal article" date="2014" name="BMC Genomics">
        <title>Adaptive genomic structural variation in the grape powdery mildew pathogen, Erysiphe necator.</title>
        <authorList>
            <person name="Jones L."/>
            <person name="Riaz S."/>
            <person name="Morales-Cruz A."/>
            <person name="Amrine K.C."/>
            <person name="McGuire B."/>
            <person name="Gubler W.D."/>
            <person name="Walker M.A."/>
            <person name="Cantu D."/>
        </authorList>
    </citation>
    <scope>NUCLEOTIDE SEQUENCE [LARGE SCALE GENOMIC DNA]</scope>
    <source>
        <strain evidence="10">c</strain>
    </source>
</reference>
<evidence type="ECO:0000256" key="1">
    <source>
        <dbReference type="ARBA" id="ARBA00004173"/>
    </source>
</evidence>
<dbReference type="AlphaFoldDB" id="A0A0B1P1Z5"/>
<dbReference type="Gene3D" id="1.10.455.10">
    <property type="entry name" value="Ribosomal protein S7 domain"/>
    <property type="match status" value="1"/>
</dbReference>
<gene>
    <name evidence="9" type="ORF">EV44_g4838</name>
</gene>
<dbReference type="GO" id="GO:0005739">
    <property type="term" value="C:mitochondrion"/>
    <property type="evidence" value="ECO:0007669"/>
    <property type="project" value="UniProtKB-SubCell"/>
</dbReference>
<comment type="similarity">
    <text evidence="2">Belongs to the universal ribosomal protein uS7 family.</text>
</comment>
<dbReference type="InterPro" id="IPR047988">
    <property type="entry name" value="Ribosomal_uS7m_fungi"/>
</dbReference>
<evidence type="ECO:0000313" key="10">
    <source>
        <dbReference type="Proteomes" id="UP000030854"/>
    </source>
</evidence>
<proteinExistence type="inferred from homology"/>
<dbReference type="PANTHER" id="PTHR11205">
    <property type="entry name" value="RIBOSOMAL PROTEIN S7"/>
    <property type="match status" value="1"/>
</dbReference>
<dbReference type="GO" id="GO:1990904">
    <property type="term" value="C:ribonucleoprotein complex"/>
    <property type="evidence" value="ECO:0007669"/>
    <property type="project" value="UniProtKB-KW"/>
</dbReference>
<evidence type="ECO:0000256" key="3">
    <source>
        <dbReference type="ARBA" id="ARBA00022980"/>
    </source>
</evidence>
<dbReference type="InterPro" id="IPR000235">
    <property type="entry name" value="Ribosomal_uS7"/>
</dbReference>
<evidence type="ECO:0000256" key="4">
    <source>
        <dbReference type="ARBA" id="ARBA00023128"/>
    </source>
</evidence>
<evidence type="ECO:0000259" key="8">
    <source>
        <dbReference type="Pfam" id="PF00177"/>
    </source>
</evidence>
<name>A0A0B1P1Z5_UNCNE</name>
<evidence type="ECO:0000256" key="6">
    <source>
        <dbReference type="ARBA" id="ARBA00037226"/>
    </source>
</evidence>
<comment type="subcellular location">
    <subcellularLocation>
        <location evidence="1">Mitochondrion</location>
    </subcellularLocation>
</comment>
<dbReference type="GO" id="GO:0005840">
    <property type="term" value="C:ribosome"/>
    <property type="evidence" value="ECO:0007669"/>
    <property type="project" value="UniProtKB-KW"/>
</dbReference>
<dbReference type="OMA" id="HRYDPVV"/>
<feature type="domain" description="Small ribosomal subunit protein uS7" evidence="8">
    <location>
        <begin position="169"/>
        <end position="338"/>
    </location>
</feature>
<keyword evidence="3 9" id="KW-0689">Ribosomal protein</keyword>
<dbReference type="SUPFAM" id="SSF47973">
    <property type="entry name" value="Ribosomal protein S7"/>
    <property type="match status" value="1"/>
</dbReference>
<keyword evidence="4" id="KW-0496">Mitochondrion</keyword>
<dbReference type="CDD" id="cd14868">
    <property type="entry name" value="uS7_Mitochondria_Fungi"/>
    <property type="match status" value="1"/>
</dbReference>
<keyword evidence="5" id="KW-0687">Ribonucleoprotein</keyword>
<dbReference type="FunFam" id="1.10.455.10:FF:000006">
    <property type="entry name" value="37S ribosomal protein S7, mitochondrial"/>
    <property type="match status" value="1"/>
</dbReference>